<evidence type="ECO:0000259" key="4">
    <source>
        <dbReference type="SMART" id="SM00397"/>
    </source>
</evidence>
<comment type="caution">
    <text evidence="5">The sequence shown here is derived from an EMBL/GenBank/DDBJ whole genome shotgun (WGS) entry which is preliminary data.</text>
</comment>
<protein>
    <recommendedName>
        <fullName evidence="4">t-SNARE coiled-coil homology domain-containing protein</fullName>
    </recommendedName>
</protein>
<keyword evidence="3" id="KW-1133">Transmembrane helix</keyword>
<keyword evidence="1" id="KW-0653">Protein transport</keyword>
<evidence type="ECO:0000313" key="6">
    <source>
        <dbReference type="Proteomes" id="UP000247498"/>
    </source>
</evidence>
<accession>A0A2V0NV17</accession>
<feature type="compositionally biased region" description="Low complexity" evidence="2">
    <location>
        <begin position="191"/>
        <end position="200"/>
    </location>
</feature>
<evidence type="ECO:0000256" key="3">
    <source>
        <dbReference type="SAM" id="Phobius"/>
    </source>
</evidence>
<dbReference type="Gene3D" id="1.20.5.110">
    <property type="match status" value="1"/>
</dbReference>
<reference evidence="5 6" key="1">
    <citation type="journal article" date="2018" name="Sci. Rep.">
        <title>Raphidocelis subcapitata (=Pseudokirchneriella subcapitata) provides an insight into genome evolution and environmental adaptations in the Sphaeropleales.</title>
        <authorList>
            <person name="Suzuki S."/>
            <person name="Yamaguchi H."/>
            <person name="Nakajima N."/>
            <person name="Kawachi M."/>
        </authorList>
    </citation>
    <scope>NUCLEOTIDE SEQUENCE [LARGE SCALE GENOMIC DNA]</scope>
    <source>
        <strain evidence="5 6">NIES-35</strain>
    </source>
</reference>
<dbReference type="STRING" id="307507.A0A2V0NV17"/>
<dbReference type="AlphaFoldDB" id="A0A2V0NV17"/>
<dbReference type="CDD" id="cd15841">
    <property type="entry name" value="SNARE_Qc"/>
    <property type="match status" value="1"/>
</dbReference>
<keyword evidence="3" id="KW-0472">Membrane</keyword>
<dbReference type="Proteomes" id="UP000247498">
    <property type="component" value="Unassembled WGS sequence"/>
</dbReference>
<keyword evidence="6" id="KW-1185">Reference proteome</keyword>
<feature type="compositionally biased region" description="Gly residues" evidence="2">
    <location>
        <begin position="137"/>
        <end position="154"/>
    </location>
</feature>
<keyword evidence="1" id="KW-0813">Transport</keyword>
<name>A0A2V0NV17_9CHLO</name>
<evidence type="ECO:0000256" key="1">
    <source>
        <dbReference type="ARBA" id="ARBA00022927"/>
    </source>
</evidence>
<dbReference type="GO" id="GO:0015031">
    <property type="term" value="P:protein transport"/>
    <property type="evidence" value="ECO:0007669"/>
    <property type="project" value="UniProtKB-KW"/>
</dbReference>
<dbReference type="InterPro" id="IPR000727">
    <property type="entry name" value="T_SNARE_dom"/>
</dbReference>
<feature type="transmembrane region" description="Helical" evidence="3">
    <location>
        <begin position="305"/>
        <end position="322"/>
    </location>
</feature>
<proteinExistence type="predicted"/>
<dbReference type="SMART" id="SM00397">
    <property type="entry name" value="t_SNARE"/>
    <property type="match status" value="1"/>
</dbReference>
<sequence>MKKAPRPRPPDPFPTARALAERSCVHARALQSAAAAGAAAEAPRLPGAMAALAEQLEGLGAAVSAMERAPSRFRLSGATVKERRAELDALQWEAARVARASERSAALAAAADGPPTPAARSGGGTVSDGGPASPAARGGGATVSDGGGGGGSRGGSKAADAGKAGTFYRDQLRRKGLSHSSPPKDGGARAGSCSSSSSSSSGGGGSSGHLCLDVGVVDLLRGAAPPFERQQRLQAFEVQRREEVLGDAEAKVGRIKGLGQAVHQELESQSLLLGGLREAADAAQLRLRGARRCVAELLRSERRHLIVLLGVLLLLITLLAALY</sequence>
<dbReference type="SUPFAM" id="SSF58038">
    <property type="entry name" value="SNARE fusion complex"/>
    <property type="match status" value="1"/>
</dbReference>
<keyword evidence="3" id="KW-0812">Transmembrane</keyword>
<evidence type="ECO:0000256" key="2">
    <source>
        <dbReference type="SAM" id="MobiDB-lite"/>
    </source>
</evidence>
<organism evidence="5 6">
    <name type="scientific">Raphidocelis subcapitata</name>
    <dbReference type="NCBI Taxonomy" id="307507"/>
    <lineage>
        <taxon>Eukaryota</taxon>
        <taxon>Viridiplantae</taxon>
        <taxon>Chlorophyta</taxon>
        <taxon>core chlorophytes</taxon>
        <taxon>Chlorophyceae</taxon>
        <taxon>CS clade</taxon>
        <taxon>Sphaeropleales</taxon>
        <taxon>Selenastraceae</taxon>
        <taxon>Raphidocelis</taxon>
    </lineage>
</organism>
<dbReference type="InParanoid" id="A0A2V0NV17"/>
<feature type="domain" description="T-SNARE coiled-coil homology" evidence="4">
    <location>
        <begin position="230"/>
        <end position="297"/>
    </location>
</feature>
<evidence type="ECO:0000313" key="5">
    <source>
        <dbReference type="EMBL" id="GBF91189.1"/>
    </source>
</evidence>
<gene>
    <name evidence="5" type="ORF">Rsub_04858</name>
</gene>
<dbReference type="EMBL" id="BDRX01000022">
    <property type="protein sequence ID" value="GBF91189.1"/>
    <property type="molecule type" value="Genomic_DNA"/>
</dbReference>
<feature type="compositionally biased region" description="Low complexity" evidence="2">
    <location>
        <begin position="155"/>
        <end position="166"/>
    </location>
</feature>
<feature type="region of interest" description="Disordered" evidence="2">
    <location>
        <begin position="106"/>
        <end position="206"/>
    </location>
</feature>